<dbReference type="RefSeq" id="WP_221250506.1">
    <property type="nucleotide sequence ID" value="NZ_AP024355.1"/>
</dbReference>
<dbReference type="PANTHER" id="PTHR35564:SF4">
    <property type="entry name" value="CYTOPLASMIC PROTEIN"/>
    <property type="match status" value="1"/>
</dbReference>
<dbReference type="InterPro" id="IPR010732">
    <property type="entry name" value="T6SS_TssG-like"/>
</dbReference>
<name>A0ABM8HNF6_9BACT</name>
<dbReference type="EMBL" id="AP024355">
    <property type="protein sequence ID" value="BCR03023.1"/>
    <property type="molecule type" value="Genomic_DNA"/>
</dbReference>
<reference evidence="2 3" key="1">
    <citation type="journal article" date="2016" name="C (Basel)">
        <title>Selective Growth of and Electricity Production by Marine Exoelectrogenic Bacteria in Self-Aggregated Hydrogel of Microbially Reduced Graphene Oxide.</title>
        <authorList>
            <person name="Yoshida N."/>
            <person name="Goto Y."/>
            <person name="Miyata Y."/>
        </authorList>
    </citation>
    <scope>NUCLEOTIDE SEQUENCE [LARGE SCALE GENOMIC DNA]</scope>
    <source>
        <strain evidence="2 3">NIT-T3</strain>
    </source>
</reference>
<dbReference type="PANTHER" id="PTHR35564">
    <property type="match status" value="1"/>
</dbReference>
<dbReference type="NCBIfam" id="TIGR03347">
    <property type="entry name" value="VI_chp_1"/>
    <property type="match status" value="1"/>
</dbReference>
<reference evidence="2 3" key="2">
    <citation type="journal article" date="2021" name="Int. J. Syst. Evol. Microbiol.">
        <title>Isolation and Polyphasic Characterization of Desulfuromonas versatilis sp. Nov., an Electrogenic Bacteria Capable of Versatile Metabolism Isolated from a Graphene Oxide-Reducing Enrichment Culture.</title>
        <authorList>
            <person name="Xie L."/>
            <person name="Yoshida N."/>
            <person name="Ishii S."/>
            <person name="Meng L."/>
        </authorList>
    </citation>
    <scope>NUCLEOTIDE SEQUENCE [LARGE SCALE GENOMIC DNA]</scope>
    <source>
        <strain evidence="2 3">NIT-T3</strain>
    </source>
</reference>
<feature type="region of interest" description="Disordered" evidence="1">
    <location>
        <begin position="322"/>
        <end position="341"/>
    </location>
</feature>
<evidence type="ECO:0000313" key="3">
    <source>
        <dbReference type="Proteomes" id="UP001319827"/>
    </source>
</evidence>
<sequence length="341" mass="36745">MGTAAWGKFPALIRDLLEHPAAYDFYQAVRLVEVCSGGERRGPRGLQGPIRMRPAPETCFPAADIRRSFVDEQGRINFELNFMGLYGVDAPLPHYFIEAVAAEDEAGQVLRAFLDVFNRRLYELLYLAWKKFHLPVSGDGQSTLYQSYLAALSGQANLSDAGEEPAYAGLLGSRVKNAAGLAGLLGEFLQCPVQVRQHVPCWVELDSTASLGGGEPLVLGENSLLGERVLDLSRKIAVVVGPVSLEKAAELLPGQQRAAELGELIRQYLDPTLLFDVELLIQAGAGNGLRLGGQEAILGWTACLGVPGAAVNKIHLPGSSFKPSTSLRRPETNRAGLSRVA</sequence>
<keyword evidence="3" id="KW-1185">Reference proteome</keyword>
<organism evidence="2 3">
    <name type="scientific">Desulfuromonas versatilis</name>
    <dbReference type="NCBI Taxonomy" id="2802975"/>
    <lineage>
        <taxon>Bacteria</taxon>
        <taxon>Pseudomonadati</taxon>
        <taxon>Thermodesulfobacteriota</taxon>
        <taxon>Desulfuromonadia</taxon>
        <taxon>Desulfuromonadales</taxon>
        <taxon>Desulfuromonadaceae</taxon>
        <taxon>Desulfuromonas</taxon>
    </lineage>
</organism>
<dbReference type="Proteomes" id="UP001319827">
    <property type="component" value="Chromosome"/>
</dbReference>
<accession>A0ABM8HNF6</accession>
<gene>
    <name evidence="2" type="primary">tssG</name>
    <name evidence="2" type="ORF">DESUT3_00920</name>
</gene>
<evidence type="ECO:0000256" key="1">
    <source>
        <dbReference type="SAM" id="MobiDB-lite"/>
    </source>
</evidence>
<evidence type="ECO:0000313" key="2">
    <source>
        <dbReference type="EMBL" id="BCR03023.1"/>
    </source>
</evidence>
<protein>
    <submittedName>
        <fullName evidence="2">Type VI secretion protein</fullName>
    </submittedName>
</protein>
<proteinExistence type="predicted"/>
<dbReference type="Pfam" id="PF06996">
    <property type="entry name" value="T6SS_TssG"/>
    <property type="match status" value="1"/>
</dbReference>